<keyword evidence="5" id="KW-0238">DNA-binding</keyword>
<dbReference type="GO" id="GO:0003677">
    <property type="term" value="F:DNA binding"/>
    <property type="evidence" value="ECO:0007669"/>
    <property type="project" value="UniProtKB-KW"/>
</dbReference>
<evidence type="ECO:0000313" key="7">
    <source>
        <dbReference type="EMBL" id="PNX78543.1"/>
    </source>
</evidence>
<evidence type="ECO:0000256" key="1">
    <source>
        <dbReference type="ARBA" id="ARBA00005690"/>
    </source>
</evidence>
<comment type="caution">
    <text evidence="7">The sequence shown here is derived from an EMBL/GenBank/DDBJ whole genome shotgun (WGS) entry which is preliminary data.</text>
</comment>
<evidence type="ECO:0000256" key="2">
    <source>
        <dbReference type="ARBA" id="ARBA00022723"/>
    </source>
</evidence>
<gene>
    <name evidence="7" type="ORF">L195_g034521</name>
</gene>
<evidence type="ECO:0000259" key="6">
    <source>
        <dbReference type="Pfam" id="PF08646"/>
    </source>
</evidence>
<dbReference type="CDD" id="cd04476">
    <property type="entry name" value="RPA1_DBD_C"/>
    <property type="match status" value="1"/>
</dbReference>
<reference evidence="7 8" key="2">
    <citation type="journal article" date="2017" name="Front. Plant Sci.">
        <title>Gene Classification and Mining of Molecular Markers Useful in Red Clover (Trifolium pratense) Breeding.</title>
        <authorList>
            <person name="Istvanek J."/>
            <person name="Dluhosova J."/>
            <person name="Dluhos P."/>
            <person name="Patkova L."/>
            <person name="Nedelnik J."/>
            <person name="Repkova J."/>
        </authorList>
    </citation>
    <scope>NUCLEOTIDE SEQUENCE [LARGE SCALE GENOMIC DNA]</scope>
    <source>
        <strain evidence="8">cv. Tatra</strain>
        <tissue evidence="7">Young leaves</tissue>
    </source>
</reference>
<proteinExistence type="inferred from homology"/>
<evidence type="ECO:0000256" key="5">
    <source>
        <dbReference type="ARBA" id="ARBA00023125"/>
    </source>
</evidence>
<dbReference type="InterPro" id="IPR013955">
    <property type="entry name" value="Rep_factor-A_C"/>
</dbReference>
<dbReference type="AlphaFoldDB" id="A0A2K3LJ45"/>
<feature type="domain" description="Replication factor A C-terminal" evidence="6">
    <location>
        <begin position="7"/>
        <end position="119"/>
    </location>
</feature>
<accession>A0A2K3LJ45</accession>
<dbReference type="SUPFAM" id="SSF50249">
    <property type="entry name" value="Nucleic acid-binding proteins"/>
    <property type="match status" value="1"/>
</dbReference>
<evidence type="ECO:0000256" key="3">
    <source>
        <dbReference type="ARBA" id="ARBA00022771"/>
    </source>
</evidence>
<keyword evidence="3" id="KW-0863">Zinc-finger</keyword>
<organism evidence="7 8">
    <name type="scientific">Trifolium pratense</name>
    <name type="common">Red clover</name>
    <dbReference type="NCBI Taxonomy" id="57577"/>
    <lineage>
        <taxon>Eukaryota</taxon>
        <taxon>Viridiplantae</taxon>
        <taxon>Streptophyta</taxon>
        <taxon>Embryophyta</taxon>
        <taxon>Tracheophyta</taxon>
        <taxon>Spermatophyta</taxon>
        <taxon>Magnoliopsida</taxon>
        <taxon>eudicotyledons</taxon>
        <taxon>Gunneridae</taxon>
        <taxon>Pentapetalae</taxon>
        <taxon>rosids</taxon>
        <taxon>fabids</taxon>
        <taxon>Fabales</taxon>
        <taxon>Fabaceae</taxon>
        <taxon>Papilionoideae</taxon>
        <taxon>50 kb inversion clade</taxon>
        <taxon>NPAAA clade</taxon>
        <taxon>Hologalegina</taxon>
        <taxon>IRL clade</taxon>
        <taxon>Trifolieae</taxon>
        <taxon>Trifolium</taxon>
    </lineage>
</organism>
<dbReference type="Gene3D" id="2.40.50.140">
    <property type="entry name" value="Nucleic acid-binding proteins"/>
    <property type="match status" value="1"/>
</dbReference>
<keyword evidence="2" id="KW-0479">Metal-binding</keyword>
<sequence>ESLNVVCATVKRILNPECLWYTACVCNKFVIPDSNMFFCDKCNKHVLKVIPRYCMKVRVIDQTDSATFVIFDKDASSLFQMSCADMLDDIQRVAGVGGVPSQLTSLIDKTWLFKVETKPSNNPRFEQTFKVRKICTDANIIKQFKDKWDHEEASISKLNNEVGSLSTLIGKGKDVLVCGYTNILSELSIAASSLEGEGKDIAVEAVDLEKSVGTTTKEEAAGKTDSGGVHCDEFVVNKNIKEEKTLAGCGEMAKGMVIEGSSVGKIQQIKGMTRSGVVNLDEDFHESGSSMVITPNQLGSTDIKAIKAKKIGKRISPQKQDEDDNVPIKLLKRAIKIEKIT</sequence>
<comment type="similarity">
    <text evidence="1">Belongs to the replication factor A protein 1 family.</text>
</comment>
<dbReference type="PANTHER" id="PTHR47165:SF4">
    <property type="entry name" value="OS03G0429900 PROTEIN"/>
    <property type="match status" value="1"/>
</dbReference>
<dbReference type="EMBL" id="ASHM01034312">
    <property type="protein sequence ID" value="PNX78543.1"/>
    <property type="molecule type" value="Genomic_DNA"/>
</dbReference>
<keyword evidence="4" id="KW-0862">Zinc</keyword>
<dbReference type="Pfam" id="PF08646">
    <property type="entry name" value="Rep_fac-A_C"/>
    <property type="match status" value="1"/>
</dbReference>
<dbReference type="InterPro" id="IPR047192">
    <property type="entry name" value="Euk_RPA1_DBD_C"/>
</dbReference>
<feature type="non-terminal residue" evidence="7">
    <location>
        <position position="1"/>
    </location>
</feature>
<protein>
    <submittedName>
        <fullName evidence="7">Replication factor-A carboxy-terminal domain protein</fullName>
    </submittedName>
</protein>
<evidence type="ECO:0000256" key="4">
    <source>
        <dbReference type="ARBA" id="ARBA00022833"/>
    </source>
</evidence>
<dbReference type="Proteomes" id="UP000236291">
    <property type="component" value="Unassembled WGS sequence"/>
</dbReference>
<dbReference type="InterPro" id="IPR012340">
    <property type="entry name" value="NA-bd_OB-fold"/>
</dbReference>
<dbReference type="GO" id="GO:0008270">
    <property type="term" value="F:zinc ion binding"/>
    <property type="evidence" value="ECO:0007669"/>
    <property type="project" value="UniProtKB-KW"/>
</dbReference>
<reference evidence="7 8" key="1">
    <citation type="journal article" date="2014" name="Am. J. Bot.">
        <title>Genome assembly and annotation for red clover (Trifolium pratense; Fabaceae).</title>
        <authorList>
            <person name="Istvanek J."/>
            <person name="Jaros M."/>
            <person name="Krenek A."/>
            <person name="Repkova J."/>
        </authorList>
    </citation>
    <scope>NUCLEOTIDE SEQUENCE [LARGE SCALE GENOMIC DNA]</scope>
    <source>
        <strain evidence="8">cv. Tatra</strain>
        <tissue evidence="7">Young leaves</tissue>
    </source>
</reference>
<dbReference type="PANTHER" id="PTHR47165">
    <property type="entry name" value="OS03G0429900 PROTEIN"/>
    <property type="match status" value="1"/>
</dbReference>
<evidence type="ECO:0000313" key="8">
    <source>
        <dbReference type="Proteomes" id="UP000236291"/>
    </source>
</evidence>
<name>A0A2K3LJ45_TRIPR</name>